<evidence type="ECO:0000313" key="8">
    <source>
        <dbReference type="EMBL" id="GGF16181.1"/>
    </source>
</evidence>
<keyword evidence="5" id="KW-0804">Transcription</keyword>
<name>A0A8J2YT00_9PROT</name>
<keyword evidence="9" id="KW-1185">Reference proteome</keyword>
<organism evidence="8 9">
    <name type="scientific">Aliidongia dinghuensis</name>
    <dbReference type="NCBI Taxonomy" id="1867774"/>
    <lineage>
        <taxon>Bacteria</taxon>
        <taxon>Pseudomonadati</taxon>
        <taxon>Pseudomonadota</taxon>
        <taxon>Alphaproteobacteria</taxon>
        <taxon>Rhodospirillales</taxon>
        <taxon>Dongiaceae</taxon>
        <taxon>Aliidongia</taxon>
    </lineage>
</organism>
<gene>
    <name evidence="8" type="ORF">GCM10011611_22440</name>
</gene>
<dbReference type="Gene3D" id="2.30.30.110">
    <property type="match status" value="1"/>
</dbReference>
<evidence type="ECO:0000256" key="3">
    <source>
        <dbReference type="ARBA" id="ARBA00022491"/>
    </source>
</evidence>
<dbReference type="Proteomes" id="UP000646365">
    <property type="component" value="Unassembled WGS sequence"/>
</dbReference>
<dbReference type="InterPro" id="IPR011067">
    <property type="entry name" value="Plasmid_toxin/cell-grow_inhib"/>
</dbReference>
<evidence type="ECO:0000256" key="7">
    <source>
        <dbReference type="ARBA" id="ARBA00033135"/>
    </source>
</evidence>
<dbReference type="GO" id="GO:0006276">
    <property type="term" value="P:plasmid maintenance"/>
    <property type="evidence" value="ECO:0007669"/>
    <property type="project" value="InterPro"/>
</dbReference>
<dbReference type="SUPFAM" id="SSF50118">
    <property type="entry name" value="Cell growth inhibitor/plasmid maintenance toxic component"/>
    <property type="match status" value="1"/>
</dbReference>
<accession>A0A8J2YT00</accession>
<reference evidence="8" key="1">
    <citation type="journal article" date="2014" name="Int. J. Syst. Evol. Microbiol.">
        <title>Complete genome sequence of Corynebacterium casei LMG S-19264T (=DSM 44701T), isolated from a smear-ripened cheese.</title>
        <authorList>
            <consortium name="US DOE Joint Genome Institute (JGI-PGF)"/>
            <person name="Walter F."/>
            <person name="Albersmeier A."/>
            <person name="Kalinowski J."/>
            <person name="Ruckert C."/>
        </authorList>
    </citation>
    <scope>NUCLEOTIDE SEQUENCE</scope>
    <source>
        <strain evidence="8">CGMCC 1.15725</strain>
    </source>
</reference>
<evidence type="ECO:0000256" key="5">
    <source>
        <dbReference type="ARBA" id="ARBA00023163"/>
    </source>
</evidence>
<dbReference type="InterPro" id="IPR002712">
    <property type="entry name" value="CcdB"/>
</dbReference>
<dbReference type="AlphaFoldDB" id="A0A8J2YT00"/>
<proteinExistence type="inferred from homology"/>
<dbReference type="EMBL" id="BMJQ01000005">
    <property type="protein sequence ID" value="GGF16181.1"/>
    <property type="molecule type" value="Genomic_DNA"/>
</dbReference>
<evidence type="ECO:0000256" key="2">
    <source>
        <dbReference type="ARBA" id="ARBA00015075"/>
    </source>
</evidence>
<dbReference type="Pfam" id="PF01845">
    <property type="entry name" value="CcdB"/>
    <property type="match status" value="1"/>
</dbReference>
<evidence type="ECO:0000256" key="4">
    <source>
        <dbReference type="ARBA" id="ARBA00023015"/>
    </source>
</evidence>
<comment type="caution">
    <text evidence="8">The sequence shown here is derived from an EMBL/GenBank/DDBJ whole genome shotgun (WGS) entry which is preliminary data.</text>
</comment>
<evidence type="ECO:0000256" key="1">
    <source>
        <dbReference type="ARBA" id="ARBA00005230"/>
    </source>
</evidence>
<protein>
    <recommendedName>
        <fullName evidence="2">Toxin CcdB</fullName>
    </recommendedName>
    <alternativeName>
        <fullName evidence="7">Cytotoxic protein CcdB</fullName>
    </alternativeName>
    <alternativeName>
        <fullName evidence="6">Protein LetD</fullName>
    </alternativeName>
</protein>
<evidence type="ECO:0000256" key="6">
    <source>
        <dbReference type="ARBA" id="ARBA00029628"/>
    </source>
</evidence>
<keyword evidence="4" id="KW-0805">Transcription regulation</keyword>
<dbReference type="RefSeq" id="WP_189045653.1">
    <property type="nucleotide sequence ID" value="NZ_BMJQ01000005.1"/>
</dbReference>
<sequence>MQYDVHLNPRGGSAARYLLDIQHDLLRDLDTRVVVPLVPADLFKRVSETLHPIFLIEGRAHVLLTHRLAAVYRRDLGKSIVNLGDRSMEIGAAVDLLRSGV</sequence>
<dbReference type="GO" id="GO:0008657">
    <property type="term" value="F:DNA topoisomerase type II (double strand cut, ATP-hydrolyzing) inhibitor activity"/>
    <property type="evidence" value="ECO:0007669"/>
    <property type="project" value="InterPro"/>
</dbReference>
<reference evidence="8" key="2">
    <citation type="submission" date="2020-09" db="EMBL/GenBank/DDBJ databases">
        <authorList>
            <person name="Sun Q."/>
            <person name="Zhou Y."/>
        </authorList>
    </citation>
    <scope>NUCLEOTIDE SEQUENCE</scope>
    <source>
        <strain evidence="8">CGMCC 1.15725</strain>
    </source>
</reference>
<evidence type="ECO:0000313" key="9">
    <source>
        <dbReference type="Proteomes" id="UP000646365"/>
    </source>
</evidence>
<keyword evidence="3" id="KW-0678">Repressor</keyword>
<comment type="similarity">
    <text evidence="1">Belongs to the CcdB toxin family.</text>
</comment>